<proteinExistence type="inferred from homology"/>
<dbReference type="InterPro" id="IPR016123">
    <property type="entry name" value="Mog1/PsbP_a/b/a-sand"/>
</dbReference>
<name>A0AAN6GN07_9BASI</name>
<dbReference type="SUPFAM" id="SSF55724">
    <property type="entry name" value="Mog1p/PsbP-like"/>
    <property type="match status" value="1"/>
</dbReference>
<feature type="compositionally biased region" description="Low complexity" evidence="4">
    <location>
        <begin position="93"/>
        <end position="107"/>
    </location>
</feature>
<evidence type="ECO:0000256" key="2">
    <source>
        <dbReference type="ARBA" id="ARBA00022448"/>
    </source>
</evidence>
<dbReference type="EMBL" id="JAPDMZ010000139">
    <property type="protein sequence ID" value="KAK0548288.1"/>
    <property type="molecule type" value="Genomic_DNA"/>
</dbReference>
<dbReference type="InterPro" id="IPR007681">
    <property type="entry name" value="Mog1"/>
</dbReference>
<evidence type="ECO:0000256" key="1">
    <source>
        <dbReference type="ARBA" id="ARBA00010307"/>
    </source>
</evidence>
<dbReference type="GO" id="GO:0005085">
    <property type="term" value="F:guanyl-nucleotide exchange factor activity"/>
    <property type="evidence" value="ECO:0007669"/>
    <property type="project" value="TreeGrafter"/>
</dbReference>
<keyword evidence="6" id="KW-1185">Reference proteome</keyword>
<organism evidence="5 6">
    <name type="scientific">Tilletia horrida</name>
    <dbReference type="NCBI Taxonomy" id="155126"/>
    <lineage>
        <taxon>Eukaryota</taxon>
        <taxon>Fungi</taxon>
        <taxon>Dikarya</taxon>
        <taxon>Basidiomycota</taxon>
        <taxon>Ustilaginomycotina</taxon>
        <taxon>Exobasidiomycetes</taxon>
        <taxon>Tilletiales</taxon>
        <taxon>Tilletiaceae</taxon>
        <taxon>Tilletia</taxon>
    </lineage>
</organism>
<keyword evidence="2" id="KW-0813">Transport</keyword>
<gene>
    <name evidence="5" type="ORF">OC846_004537</name>
</gene>
<comment type="similarity">
    <text evidence="1">Belongs to the MOG1 family.</text>
</comment>
<dbReference type="PANTHER" id="PTHR15837:SF0">
    <property type="entry name" value="RAN GUANINE NUCLEOTIDE RELEASE FACTOR"/>
    <property type="match status" value="1"/>
</dbReference>
<evidence type="ECO:0000256" key="3">
    <source>
        <dbReference type="ARBA" id="ARBA00022927"/>
    </source>
</evidence>
<evidence type="ECO:0008006" key="7">
    <source>
        <dbReference type="Google" id="ProtNLM"/>
    </source>
</evidence>
<dbReference type="PANTHER" id="PTHR15837">
    <property type="entry name" value="RAN GUANINE NUCLEOTIDE RELEASE FACTOR"/>
    <property type="match status" value="1"/>
</dbReference>
<reference evidence="5" key="1">
    <citation type="journal article" date="2023" name="PhytoFront">
        <title>Draft Genome Resources of Seven Strains of Tilletia horrida, Causal Agent of Kernel Smut of Rice.</title>
        <authorList>
            <person name="Khanal S."/>
            <person name="Antony Babu S."/>
            <person name="Zhou X.G."/>
        </authorList>
    </citation>
    <scope>NUCLEOTIDE SEQUENCE</scope>
    <source>
        <strain evidence="5">TX6</strain>
    </source>
</reference>
<dbReference type="GO" id="GO:0005634">
    <property type="term" value="C:nucleus"/>
    <property type="evidence" value="ECO:0007669"/>
    <property type="project" value="TreeGrafter"/>
</dbReference>
<evidence type="ECO:0000256" key="4">
    <source>
        <dbReference type="SAM" id="MobiDB-lite"/>
    </source>
</evidence>
<dbReference type="Pfam" id="PF04603">
    <property type="entry name" value="Mog1"/>
    <property type="match status" value="1"/>
</dbReference>
<dbReference type="GO" id="GO:0031267">
    <property type="term" value="F:small GTPase binding"/>
    <property type="evidence" value="ECO:0007669"/>
    <property type="project" value="TreeGrafter"/>
</dbReference>
<protein>
    <recommendedName>
        <fullName evidence="7">Mog1p/PsbP-like protein</fullName>
    </recommendedName>
</protein>
<feature type="region of interest" description="Disordered" evidence="4">
    <location>
        <begin position="85"/>
        <end position="107"/>
    </location>
</feature>
<accession>A0AAN6GN07</accession>
<comment type="caution">
    <text evidence="5">The sequence shown here is derived from an EMBL/GenBank/DDBJ whole genome shotgun (WGS) entry which is preliminary data.</text>
</comment>
<dbReference type="AlphaFoldDB" id="A0AAN6GN07"/>
<keyword evidence="3" id="KW-0653">Protein transport</keyword>
<evidence type="ECO:0000313" key="6">
    <source>
        <dbReference type="Proteomes" id="UP001176517"/>
    </source>
</evidence>
<dbReference type="Gene3D" id="3.40.1000.10">
    <property type="entry name" value="Mog1/PsbP, alpha/beta/alpha sandwich"/>
    <property type="match status" value="1"/>
</dbReference>
<dbReference type="GO" id="GO:0006606">
    <property type="term" value="P:protein import into nucleus"/>
    <property type="evidence" value="ECO:0007669"/>
    <property type="project" value="TreeGrafter"/>
</dbReference>
<dbReference type="Proteomes" id="UP001176517">
    <property type="component" value="Unassembled WGS sequence"/>
</dbReference>
<sequence length="184" mass="19990">MSETAYRTTPLFGGAITADIPASWKDVSDFRHVPDTQEVWVSPDTSAEGEISFILEVLEHVEPERPEDAIKFHFEALAEDNSAESHSVDRIWTSSTPSTSAQTPSPTLLAGTQSVRKYGRQSAAPAPVQIYMALWRYPQRKTDLVMSFNVAGVASSTSAQQAAVLATFERAASSLVLVDANLFG</sequence>
<evidence type="ECO:0000313" key="5">
    <source>
        <dbReference type="EMBL" id="KAK0548288.1"/>
    </source>
</evidence>